<reference evidence="2" key="1">
    <citation type="submission" date="2016-01" db="EMBL/GenBank/DDBJ databases">
        <authorList>
            <person name="Gamez R.M."/>
            <person name="Rodriguez F."/>
            <person name="Bernal J.F."/>
            <person name="Agarwala R."/>
            <person name="Landsman D."/>
            <person name="Marino-Ramirez L."/>
        </authorList>
    </citation>
    <scope>NUCLEOTIDE SEQUENCE [LARGE SCALE GENOMIC DNA]</scope>
    <source>
        <strain evidence="2">Ps006</strain>
    </source>
</reference>
<comment type="caution">
    <text evidence="1">The sequence shown here is derived from an EMBL/GenBank/DDBJ whole genome shotgun (WGS) entry which is preliminary data.</text>
</comment>
<proteinExistence type="predicted"/>
<evidence type="ECO:0000313" key="2">
    <source>
        <dbReference type="Proteomes" id="UP000067111"/>
    </source>
</evidence>
<accession>A0A0X7JZC1</accession>
<dbReference type="EMBL" id="LRMR01000031">
    <property type="protein sequence ID" value="KWU48793.1"/>
    <property type="molecule type" value="Genomic_DNA"/>
</dbReference>
<gene>
    <name evidence="1" type="ORF">AWV77_22165</name>
</gene>
<protein>
    <submittedName>
        <fullName evidence="1">Uncharacterized protein</fullName>
    </submittedName>
</protein>
<evidence type="ECO:0000313" key="1">
    <source>
        <dbReference type="EMBL" id="KWU48793.1"/>
    </source>
</evidence>
<organism evidence="1 2">
    <name type="scientific">Pseudomonas palleroniana</name>
    <dbReference type="NCBI Taxonomy" id="191390"/>
    <lineage>
        <taxon>Bacteria</taxon>
        <taxon>Pseudomonadati</taxon>
        <taxon>Pseudomonadota</taxon>
        <taxon>Gammaproteobacteria</taxon>
        <taxon>Pseudomonadales</taxon>
        <taxon>Pseudomonadaceae</taxon>
        <taxon>Pseudomonas</taxon>
    </lineage>
</organism>
<dbReference type="AlphaFoldDB" id="A0A0X7JZC1"/>
<sequence>MKRLNISLVLHGPTVVHLHPTRIPDNSGAAARRIRSGLAFTVFSNGEFTLMAKQDWVWAIALSLSS</sequence>
<name>A0A0X7JZC1_9PSED</name>
<dbReference type="Proteomes" id="UP000067111">
    <property type="component" value="Unassembled WGS sequence"/>
</dbReference>